<comment type="caution">
    <text evidence="3">The sequence shown here is derived from an EMBL/GenBank/DDBJ whole genome shotgun (WGS) entry which is preliminary data.</text>
</comment>
<protein>
    <submittedName>
        <fullName evidence="3">DUF6332 family protein</fullName>
    </submittedName>
</protein>
<gene>
    <name evidence="3" type="ORF">RM550_31515</name>
</gene>
<proteinExistence type="predicted"/>
<dbReference type="Pfam" id="PF19857">
    <property type="entry name" value="DUF6332"/>
    <property type="match status" value="1"/>
</dbReference>
<feature type="compositionally biased region" description="Polar residues" evidence="1">
    <location>
        <begin position="92"/>
        <end position="103"/>
    </location>
</feature>
<sequence length="103" mass="10854">MSPSRTQAERDAVTVEIMFALVSGAFMGALGFGVAGSAALWGPVPASWRGPWLAVSATLGGVLFCVQVVRVLRRLRHRPGAAPSPQDVVWIQPSQPGRTSPDS</sequence>
<evidence type="ECO:0000256" key="2">
    <source>
        <dbReference type="SAM" id="Phobius"/>
    </source>
</evidence>
<feature type="region of interest" description="Disordered" evidence="1">
    <location>
        <begin position="79"/>
        <end position="103"/>
    </location>
</feature>
<keyword evidence="4" id="KW-1185">Reference proteome</keyword>
<evidence type="ECO:0000313" key="3">
    <source>
        <dbReference type="EMBL" id="MDT0460198.1"/>
    </source>
</evidence>
<dbReference type="InterPro" id="IPR046295">
    <property type="entry name" value="DUF6332"/>
</dbReference>
<evidence type="ECO:0000256" key="1">
    <source>
        <dbReference type="SAM" id="MobiDB-lite"/>
    </source>
</evidence>
<organism evidence="3 4">
    <name type="scientific">Streptomyces mooreae</name>
    <dbReference type="NCBI Taxonomy" id="3075523"/>
    <lineage>
        <taxon>Bacteria</taxon>
        <taxon>Bacillati</taxon>
        <taxon>Actinomycetota</taxon>
        <taxon>Actinomycetes</taxon>
        <taxon>Kitasatosporales</taxon>
        <taxon>Streptomycetaceae</taxon>
        <taxon>Streptomyces</taxon>
    </lineage>
</organism>
<feature type="transmembrane region" description="Helical" evidence="2">
    <location>
        <begin position="52"/>
        <end position="72"/>
    </location>
</feature>
<name>A0ABU2TGZ2_9ACTN</name>
<accession>A0ABU2TGZ2</accession>
<dbReference type="EMBL" id="JAVRFE010000059">
    <property type="protein sequence ID" value="MDT0460198.1"/>
    <property type="molecule type" value="Genomic_DNA"/>
</dbReference>
<reference evidence="3" key="1">
    <citation type="submission" date="2024-05" db="EMBL/GenBank/DDBJ databases">
        <title>30 novel species of actinomycetes from the DSMZ collection.</title>
        <authorList>
            <person name="Nouioui I."/>
        </authorList>
    </citation>
    <scope>NUCLEOTIDE SEQUENCE</scope>
    <source>
        <strain evidence="3">DSM 41527</strain>
    </source>
</reference>
<keyword evidence="2" id="KW-0472">Membrane</keyword>
<evidence type="ECO:0000313" key="4">
    <source>
        <dbReference type="Proteomes" id="UP001180551"/>
    </source>
</evidence>
<dbReference type="Proteomes" id="UP001180551">
    <property type="component" value="Unassembled WGS sequence"/>
</dbReference>
<keyword evidence="2" id="KW-1133">Transmembrane helix</keyword>
<dbReference type="RefSeq" id="WP_311627157.1">
    <property type="nucleotide sequence ID" value="NZ_JAVRFE010000059.1"/>
</dbReference>
<feature type="transmembrane region" description="Helical" evidence="2">
    <location>
        <begin position="12"/>
        <end position="40"/>
    </location>
</feature>
<keyword evidence="2" id="KW-0812">Transmembrane</keyword>